<evidence type="ECO:0000313" key="3">
    <source>
        <dbReference type="Proteomes" id="UP000187406"/>
    </source>
</evidence>
<evidence type="ECO:0000313" key="2">
    <source>
        <dbReference type="EMBL" id="GAV66287.1"/>
    </source>
</evidence>
<dbReference type="OrthoDB" id="843225at2759"/>
<dbReference type="SUPFAM" id="SSF52402">
    <property type="entry name" value="Adenine nucleotide alpha hydrolases-like"/>
    <property type="match status" value="1"/>
</dbReference>
<dbReference type="PRINTS" id="PR01438">
    <property type="entry name" value="UNVRSLSTRESS"/>
</dbReference>
<dbReference type="STRING" id="3775.A0A1Q3BE37"/>
<dbReference type="PANTHER" id="PTHR31964:SF113">
    <property type="entry name" value="USPA DOMAIN-CONTAINING PROTEIN"/>
    <property type="match status" value="1"/>
</dbReference>
<dbReference type="InParanoid" id="A0A1Q3BE37"/>
<dbReference type="InterPro" id="IPR014729">
    <property type="entry name" value="Rossmann-like_a/b/a_fold"/>
</dbReference>
<dbReference type="InterPro" id="IPR006015">
    <property type="entry name" value="Universal_stress_UspA"/>
</dbReference>
<organism evidence="2 3">
    <name type="scientific">Cephalotus follicularis</name>
    <name type="common">Albany pitcher plant</name>
    <dbReference type="NCBI Taxonomy" id="3775"/>
    <lineage>
        <taxon>Eukaryota</taxon>
        <taxon>Viridiplantae</taxon>
        <taxon>Streptophyta</taxon>
        <taxon>Embryophyta</taxon>
        <taxon>Tracheophyta</taxon>
        <taxon>Spermatophyta</taxon>
        <taxon>Magnoliopsida</taxon>
        <taxon>eudicotyledons</taxon>
        <taxon>Gunneridae</taxon>
        <taxon>Pentapetalae</taxon>
        <taxon>rosids</taxon>
        <taxon>fabids</taxon>
        <taxon>Oxalidales</taxon>
        <taxon>Cephalotaceae</taxon>
        <taxon>Cephalotus</taxon>
    </lineage>
</organism>
<dbReference type="Pfam" id="PF00582">
    <property type="entry name" value="Usp"/>
    <property type="match status" value="1"/>
</dbReference>
<accession>A0A1Q3BE37</accession>
<name>A0A1Q3BE37_CEPFO</name>
<dbReference type="Proteomes" id="UP000187406">
    <property type="component" value="Unassembled WGS sequence"/>
</dbReference>
<dbReference type="PANTHER" id="PTHR31964">
    <property type="entry name" value="ADENINE NUCLEOTIDE ALPHA HYDROLASES-LIKE SUPERFAMILY PROTEIN"/>
    <property type="match status" value="1"/>
</dbReference>
<feature type="domain" description="UspA" evidence="1">
    <location>
        <begin position="11"/>
        <end position="158"/>
    </location>
</feature>
<proteinExistence type="predicted"/>
<dbReference type="FunCoup" id="A0A1Q3BE37">
    <property type="interactions" value="219"/>
</dbReference>
<keyword evidence="3" id="KW-1185">Reference proteome</keyword>
<reference evidence="3" key="1">
    <citation type="submission" date="2016-04" db="EMBL/GenBank/DDBJ databases">
        <title>Cephalotus genome sequencing.</title>
        <authorList>
            <person name="Fukushima K."/>
            <person name="Hasebe M."/>
            <person name="Fang X."/>
        </authorList>
    </citation>
    <scope>NUCLEOTIDE SEQUENCE [LARGE SCALE GENOMIC DNA]</scope>
    <source>
        <strain evidence="3">cv. St1</strain>
    </source>
</reference>
<comment type="caution">
    <text evidence="2">The sequence shown here is derived from an EMBL/GenBank/DDBJ whole genome shotgun (WGS) entry which is preliminary data.</text>
</comment>
<dbReference type="InterPro" id="IPR006016">
    <property type="entry name" value="UspA"/>
</dbReference>
<evidence type="ECO:0000259" key="1">
    <source>
        <dbReference type="Pfam" id="PF00582"/>
    </source>
</evidence>
<dbReference type="Gene3D" id="3.40.50.620">
    <property type="entry name" value="HUPs"/>
    <property type="match status" value="1"/>
</dbReference>
<gene>
    <name evidence="2" type="ORF">CFOL_v3_09797</name>
</gene>
<dbReference type="AlphaFoldDB" id="A0A1Q3BE37"/>
<sequence length="161" mass="17659">MEETKIEEQKKKVMVAIDESECSHYALQWALDNLHHTITDSELVILTVQPVADFAYLYASTFGVTPSDLIKSMQETQKKVAQGLLERAKAMCAEHGIVVEALTQAGEPKDIICDTVEKLKIQLLILGSHSRGAIQRAFVGSVSSYCVNNAKCAVLVVKKPA</sequence>
<dbReference type="CDD" id="cd23659">
    <property type="entry name" value="USP_At3g01520-like"/>
    <property type="match status" value="1"/>
</dbReference>
<protein>
    <submittedName>
        <fullName evidence="2">Usp domain-containing protein</fullName>
    </submittedName>
</protein>
<dbReference type="EMBL" id="BDDD01000468">
    <property type="protein sequence ID" value="GAV66287.1"/>
    <property type="molecule type" value="Genomic_DNA"/>
</dbReference>